<dbReference type="RefSeq" id="WP_158870028.1">
    <property type="nucleotide sequence ID" value="NZ_CP046401.1"/>
</dbReference>
<dbReference type="Pfam" id="PF08240">
    <property type="entry name" value="ADH_N"/>
    <property type="match status" value="1"/>
</dbReference>
<dbReference type="InterPro" id="IPR050129">
    <property type="entry name" value="Zn_alcohol_dh"/>
</dbReference>
<evidence type="ECO:0000259" key="3">
    <source>
        <dbReference type="Pfam" id="PF08240"/>
    </source>
</evidence>
<dbReference type="Gene3D" id="3.90.180.10">
    <property type="entry name" value="Medium-chain alcohol dehydrogenases, catalytic domain"/>
    <property type="match status" value="1"/>
</dbReference>
<dbReference type="InterPro" id="IPR013149">
    <property type="entry name" value="ADH-like_C"/>
</dbReference>
<keyword evidence="5" id="KW-1185">Reference proteome</keyword>
<dbReference type="Proteomes" id="UP000428260">
    <property type="component" value="Chromosome"/>
</dbReference>
<accession>A0A6I6JZQ2</accession>
<dbReference type="KEGG" id="mcos:GM418_24960"/>
<evidence type="ECO:0000313" key="5">
    <source>
        <dbReference type="Proteomes" id="UP000428260"/>
    </source>
</evidence>
<dbReference type="InterPro" id="IPR013154">
    <property type="entry name" value="ADH-like_N"/>
</dbReference>
<reference evidence="4 5" key="1">
    <citation type="submission" date="2019-11" db="EMBL/GenBank/DDBJ databases">
        <authorList>
            <person name="Zheng R.K."/>
            <person name="Sun C.M."/>
        </authorList>
    </citation>
    <scope>NUCLEOTIDE SEQUENCE [LARGE SCALE GENOMIC DNA]</scope>
    <source>
        <strain evidence="4 5">WC007</strain>
    </source>
</reference>
<gene>
    <name evidence="4" type="ORF">GM418_24960</name>
</gene>
<organism evidence="4 5">
    <name type="scientific">Maribellus comscasis</name>
    <dbReference type="NCBI Taxonomy" id="2681766"/>
    <lineage>
        <taxon>Bacteria</taxon>
        <taxon>Pseudomonadati</taxon>
        <taxon>Bacteroidota</taxon>
        <taxon>Bacteroidia</taxon>
        <taxon>Marinilabiliales</taxon>
        <taxon>Prolixibacteraceae</taxon>
        <taxon>Maribellus</taxon>
    </lineage>
</organism>
<dbReference type="PANTHER" id="PTHR43401">
    <property type="entry name" value="L-THREONINE 3-DEHYDROGENASE"/>
    <property type="match status" value="1"/>
</dbReference>
<feature type="domain" description="Alcohol dehydrogenase-like N-terminal" evidence="3">
    <location>
        <begin position="24"/>
        <end position="134"/>
    </location>
</feature>
<dbReference type="SUPFAM" id="SSF50129">
    <property type="entry name" value="GroES-like"/>
    <property type="match status" value="1"/>
</dbReference>
<evidence type="ECO:0000259" key="2">
    <source>
        <dbReference type="Pfam" id="PF00107"/>
    </source>
</evidence>
<evidence type="ECO:0000256" key="1">
    <source>
        <dbReference type="ARBA" id="ARBA00023002"/>
    </source>
</evidence>
<evidence type="ECO:0000313" key="4">
    <source>
        <dbReference type="EMBL" id="QGY46789.1"/>
    </source>
</evidence>
<dbReference type="InterPro" id="IPR011032">
    <property type="entry name" value="GroES-like_sf"/>
</dbReference>
<proteinExistence type="predicted"/>
<dbReference type="AlphaFoldDB" id="A0A6I6JZQ2"/>
<protein>
    <submittedName>
        <fullName evidence="4">Alcohol dehydrogenase catalytic domain-containing protein</fullName>
    </submittedName>
</protein>
<dbReference type="InterPro" id="IPR036291">
    <property type="entry name" value="NAD(P)-bd_dom_sf"/>
</dbReference>
<feature type="domain" description="Alcohol dehydrogenase-like C-terminal" evidence="2">
    <location>
        <begin position="173"/>
        <end position="300"/>
    </location>
</feature>
<dbReference type="PANTHER" id="PTHR43401:SF2">
    <property type="entry name" value="L-THREONINE 3-DEHYDROGENASE"/>
    <property type="match status" value="1"/>
</dbReference>
<dbReference type="GO" id="GO:0016491">
    <property type="term" value="F:oxidoreductase activity"/>
    <property type="evidence" value="ECO:0007669"/>
    <property type="project" value="UniProtKB-KW"/>
</dbReference>
<keyword evidence="1" id="KW-0560">Oxidoreductase</keyword>
<sequence>MRQAIMSSPGKIEYFKVKAPGELKPNELLLKIERIGICGSDVHVFHGEHPATPYPVVQGHEYSATVEFVGENVSKAKPGMKVTARPQQVCGKCNPCKRGQYNACQNLKVEGFQAPGVAQDYFIVSEDRLVVLPDSFTFEQGAMVEPAAVGAHATSRPTRLNGKNVVVSGAGTIGNLVAQFAKARGAKKVLITDVSDYRLDKAKECGIELTLNVKNAPVEDEIKSCFGDEGFQVGFEAAGVQTSLDLLLANVEKGGDVVILGVYAKNPEVNMYYVGEHELNIYGSMMYRHRDYEEAVSMIAEGKIKTEPLVSKHFPFSEFGKAYKYIDDMRDKAMKVMIDL</sequence>
<dbReference type="Pfam" id="PF00107">
    <property type="entry name" value="ADH_zinc_N"/>
    <property type="match status" value="1"/>
</dbReference>
<dbReference type="EMBL" id="CP046401">
    <property type="protein sequence ID" value="QGY46789.1"/>
    <property type="molecule type" value="Genomic_DNA"/>
</dbReference>
<dbReference type="Gene3D" id="3.40.50.720">
    <property type="entry name" value="NAD(P)-binding Rossmann-like Domain"/>
    <property type="match status" value="1"/>
</dbReference>
<dbReference type="SUPFAM" id="SSF51735">
    <property type="entry name" value="NAD(P)-binding Rossmann-fold domains"/>
    <property type="match status" value="1"/>
</dbReference>
<name>A0A6I6JZQ2_9BACT</name>